<feature type="region of interest" description="Disordered" evidence="1">
    <location>
        <begin position="1"/>
        <end position="131"/>
    </location>
</feature>
<reference evidence="2" key="1">
    <citation type="submission" date="2023-07" db="EMBL/GenBank/DDBJ databases">
        <title>draft genome sequence of fig (Ficus carica).</title>
        <authorList>
            <person name="Takahashi T."/>
            <person name="Nishimura K."/>
        </authorList>
    </citation>
    <scope>NUCLEOTIDE SEQUENCE</scope>
</reference>
<protein>
    <submittedName>
        <fullName evidence="2">Uncharacterized protein</fullName>
    </submittedName>
</protein>
<dbReference type="AlphaFoldDB" id="A0AA88EC30"/>
<name>A0AA88EC30_FICCA</name>
<proteinExistence type="predicted"/>
<accession>A0AA88EC30</accession>
<feature type="compositionally biased region" description="Polar residues" evidence="1">
    <location>
        <begin position="102"/>
        <end position="113"/>
    </location>
</feature>
<evidence type="ECO:0000313" key="3">
    <source>
        <dbReference type="Proteomes" id="UP001187192"/>
    </source>
</evidence>
<feature type="compositionally biased region" description="Basic residues" evidence="1">
    <location>
        <begin position="84"/>
        <end position="95"/>
    </location>
</feature>
<evidence type="ECO:0000256" key="1">
    <source>
        <dbReference type="SAM" id="MobiDB-lite"/>
    </source>
</evidence>
<sequence length="131" mass="14525">MCAPSSRDPGELTGEAMLMTSDSTNDTSKPTEPQIPDPYAGLNTRRYKERRIPEAFLPNLIIGREIPASSWRTTGEEASSEPARRRRRIRHRRPSFRPSKPSDPQSPTSSIPSPGSDLAMGPTHDHPPPKL</sequence>
<feature type="compositionally biased region" description="Polar residues" evidence="1">
    <location>
        <begin position="20"/>
        <end position="31"/>
    </location>
</feature>
<gene>
    <name evidence="2" type="ORF">TIFTF001_051896</name>
</gene>
<dbReference type="EMBL" id="BTGU01010215">
    <property type="protein sequence ID" value="GMN71934.1"/>
    <property type="molecule type" value="Genomic_DNA"/>
</dbReference>
<dbReference type="Proteomes" id="UP001187192">
    <property type="component" value="Unassembled WGS sequence"/>
</dbReference>
<keyword evidence="3" id="KW-1185">Reference proteome</keyword>
<comment type="caution">
    <text evidence="2">The sequence shown here is derived from an EMBL/GenBank/DDBJ whole genome shotgun (WGS) entry which is preliminary data.</text>
</comment>
<organism evidence="2 3">
    <name type="scientific">Ficus carica</name>
    <name type="common">Common fig</name>
    <dbReference type="NCBI Taxonomy" id="3494"/>
    <lineage>
        <taxon>Eukaryota</taxon>
        <taxon>Viridiplantae</taxon>
        <taxon>Streptophyta</taxon>
        <taxon>Embryophyta</taxon>
        <taxon>Tracheophyta</taxon>
        <taxon>Spermatophyta</taxon>
        <taxon>Magnoliopsida</taxon>
        <taxon>eudicotyledons</taxon>
        <taxon>Gunneridae</taxon>
        <taxon>Pentapetalae</taxon>
        <taxon>rosids</taxon>
        <taxon>fabids</taxon>
        <taxon>Rosales</taxon>
        <taxon>Moraceae</taxon>
        <taxon>Ficeae</taxon>
        <taxon>Ficus</taxon>
    </lineage>
</organism>
<evidence type="ECO:0000313" key="2">
    <source>
        <dbReference type="EMBL" id="GMN71934.1"/>
    </source>
</evidence>